<evidence type="ECO:0000259" key="3">
    <source>
        <dbReference type="PROSITE" id="PS50043"/>
    </source>
</evidence>
<dbReference type="Proteomes" id="UP000494115">
    <property type="component" value="Unassembled WGS sequence"/>
</dbReference>
<evidence type="ECO:0000256" key="1">
    <source>
        <dbReference type="ARBA" id="ARBA00023125"/>
    </source>
</evidence>
<dbReference type="PROSITE" id="PS50110">
    <property type="entry name" value="RESPONSE_REGULATORY"/>
    <property type="match status" value="1"/>
</dbReference>
<sequence length="222" mass="23275">MSDGQMAQMGAVQVAVIADSPQVRASLQALVETSPALRFVASAADAEMLADRLAGSVPDVIVIDVEPAASNAPQDGLDAGHAPSALVLLIDEADGDWILDALPGDAMAIVLRNAMPGEIVASIEAVAAGLDVMSPEILARLLAARKLPRQTAPEMPFEALTLREIEVLTMLADGLVNKEIARQLDISDNTVKSHLSSIFGKLGASNRTEAVMLGMRRGFIMV</sequence>
<dbReference type="InterPro" id="IPR039420">
    <property type="entry name" value="WalR-like"/>
</dbReference>
<reference evidence="5 6" key="1">
    <citation type="submission" date="2020-04" db="EMBL/GenBank/DDBJ databases">
        <authorList>
            <person name="De Canck E."/>
        </authorList>
    </citation>
    <scope>NUCLEOTIDE SEQUENCE [LARGE SCALE GENOMIC DNA]</scope>
    <source>
        <strain evidence="5 6">LMG 28138</strain>
    </source>
</reference>
<feature type="domain" description="Response regulatory" evidence="4">
    <location>
        <begin position="13"/>
        <end position="127"/>
    </location>
</feature>
<dbReference type="AlphaFoldDB" id="A0A6S7BDF0"/>
<dbReference type="Pfam" id="PF00196">
    <property type="entry name" value="GerE"/>
    <property type="match status" value="1"/>
</dbReference>
<dbReference type="PROSITE" id="PS50043">
    <property type="entry name" value="HTH_LUXR_2"/>
    <property type="match status" value="1"/>
</dbReference>
<feature type="domain" description="HTH luxR-type" evidence="3">
    <location>
        <begin position="153"/>
        <end position="218"/>
    </location>
</feature>
<dbReference type="SUPFAM" id="SSF46894">
    <property type="entry name" value="C-terminal effector domain of the bipartite response regulators"/>
    <property type="match status" value="1"/>
</dbReference>
<dbReference type="InterPro" id="IPR001789">
    <property type="entry name" value="Sig_transdc_resp-reg_receiver"/>
</dbReference>
<dbReference type="SMART" id="SM00421">
    <property type="entry name" value="HTH_LUXR"/>
    <property type="match status" value="1"/>
</dbReference>
<evidence type="ECO:0000313" key="6">
    <source>
        <dbReference type="Proteomes" id="UP000494115"/>
    </source>
</evidence>
<protein>
    <submittedName>
        <fullName evidence="5">Transcriptional regulatory protein DegU</fullName>
    </submittedName>
</protein>
<dbReference type="InterPro" id="IPR011006">
    <property type="entry name" value="CheY-like_superfamily"/>
</dbReference>
<feature type="modified residue" description="4-aspartylphosphate" evidence="2">
    <location>
        <position position="64"/>
    </location>
</feature>
<dbReference type="InterPro" id="IPR000792">
    <property type="entry name" value="Tscrpt_reg_LuxR_C"/>
</dbReference>
<dbReference type="InterPro" id="IPR016032">
    <property type="entry name" value="Sig_transdc_resp-reg_C-effctor"/>
</dbReference>
<name>A0A6S7BDF0_9BURK</name>
<dbReference type="GO" id="GO:0003677">
    <property type="term" value="F:DNA binding"/>
    <property type="evidence" value="ECO:0007669"/>
    <property type="project" value="UniProtKB-KW"/>
</dbReference>
<gene>
    <name evidence="5" type="primary">degU_1</name>
    <name evidence="5" type="ORF">LMG28138_02415</name>
</gene>
<dbReference type="EMBL" id="CADIKM010000009">
    <property type="protein sequence ID" value="CAB3787407.1"/>
    <property type="molecule type" value="Genomic_DNA"/>
</dbReference>
<dbReference type="GO" id="GO:0006355">
    <property type="term" value="P:regulation of DNA-templated transcription"/>
    <property type="evidence" value="ECO:0007669"/>
    <property type="project" value="InterPro"/>
</dbReference>
<organism evidence="5 6">
    <name type="scientific">Pararobbsia alpina</name>
    <dbReference type="NCBI Taxonomy" id="621374"/>
    <lineage>
        <taxon>Bacteria</taxon>
        <taxon>Pseudomonadati</taxon>
        <taxon>Pseudomonadota</taxon>
        <taxon>Betaproteobacteria</taxon>
        <taxon>Burkholderiales</taxon>
        <taxon>Burkholderiaceae</taxon>
        <taxon>Pararobbsia</taxon>
    </lineage>
</organism>
<dbReference type="PRINTS" id="PR00038">
    <property type="entry name" value="HTHLUXR"/>
</dbReference>
<proteinExistence type="predicted"/>
<accession>A0A6S7BDF0</accession>
<evidence type="ECO:0000256" key="2">
    <source>
        <dbReference type="PROSITE-ProRule" id="PRU00169"/>
    </source>
</evidence>
<keyword evidence="1" id="KW-0238">DNA-binding</keyword>
<keyword evidence="6" id="KW-1185">Reference proteome</keyword>
<evidence type="ECO:0000313" key="5">
    <source>
        <dbReference type="EMBL" id="CAB3787407.1"/>
    </source>
</evidence>
<dbReference type="SUPFAM" id="SSF52172">
    <property type="entry name" value="CheY-like"/>
    <property type="match status" value="1"/>
</dbReference>
<dbReference type="GO" id="GO:0000160">
    <property type="term" value="P:phosphorelay signal transduction system"/>
    <property type="evidence" value="ECO:0007669"/>
    <property type="project" value="InterPro"/>
</dbReference>
<evidence type="ECO:0000259" key="4">
    <source>
        <dbReference type="PROSITE" id="PS50110"/>
    </source>
</evidence>
<keyword evidence="2" id="KW-0597">Phosphoprotein</keyword>
<dbReference type="PANTHER" id="PTHR43214">
    <property type="entry name" value="TWO-COMPONENT RESPONSE REGULATOR"/>
    <property type="match status" value="1"/>
</dbReference>
<dbReference type="RefSeq" id="WP_175104997.1">
    <property type="nucleotide sequence ID" value="NZ_CADIKM010000009.1"/>
</dbReference>
<dbReference type="CDD" id="cd06170">
    <property type="entry name" value="LuxR_C_like"/>
    <property type="match status" value="1"/>
</dbReference>
<dbReference type="Gene3D" id="3.40.50.2300">
    <property type="match status" value="1"/>
</dbReference>
<dbReference type="PROSITE" id="PS00622">
    <property type="entry name" value="HTH_LUXR_1"/>
    <property type="match status" value="1"/>
</dbReference>
<dbReference type="PANTHER" id="PTHR43214:SF43">
    <property type="entry name" value="TWO-COMPONENT RESPONSE REGULATOR"/>
    <property type="match status" value="1"/>
</dbReference>